<organism evidence="5 6">
    <name type="scientific">Chaetomidium leptoderma</name>
    <dbReference type="NCBI Taxonomy" id="669021"/>
    <lineage>
        <taxon>Eukaryota</taxon>
        <taxon>Fungi</taxon>
        <taxon>Dikarya</taxon>
        <taxon>Ascomycota</taxon>
        <taxon>Pezizomycotina</taxon>
        <taxon>Sordariomycetes</taxon>
        <taxon>Sordariomycetidae</taxon>
        <taxon>Sordariales</taxon>
        <taxon>Chaetomiaceae</taxon>
        <taxon>Chaetomidium</taxon>
    </lineage>
</organism>
<evidence type="ECO:0000313" key="5">
    <source>
        <dbReference type="EMBL" id="KAK4149578.1"/>
    </source>
</evidence>
<evidence type="ECO:0000313" key="6">
    <source>
        <dbReference type="Proteomes" id="UP001302745"/>
    </source>
</evidence>
<comment type="caution">
    <text evidence="5">The sequence shown here is derived from an EMBL/GenBank/DDBJ whole genome shotgun (WGS) entry which is preliminary data.</text>
</comment>
<dbReference type="AlphaFoldDB" id="A0AAN6VDQ0"/>
<dbReference type="InterPro" id="IPR036291">
    <property type="entry name" value="NAD(P)-bd_dom_sf"/>
</dbReference>
<dbReference type="PANTHER" id="PTHR42748">
    <property type="entry name" value="NITROGEN METABOLITE REPRESSION PROTEIN NMRA FAMILY MEMBER"/>
    <property type="match status" value="1"/>
</dbReference>
<keyword evidence="3" id="KW-0560">Oxidoreductase</keyword>
<evidence type="ECO:0000256" key="3">
    <source>
        <dbReference type="ARBA" id="ARBA00023002"/>
    </source>
</evidence>
<evidence type="ECO:0000256" key="1">
    <source>
        <dbReference type="ARBA" id="ARBA00006328"/>
    </source>
</evidence>
<proteinExistence type="inferred from homology"/>
<dbReference type="Proteomes" id="UP001302745">
    <property type="component" value="Unassembled WGS sequence"/>
</dbReference>
<dbReference type="InterPro" id="IPR008030">
    <property type="entry name" value="NmrA-like"/>
</dbReference>
<accession>A0AAN6VDQ0</accession>
<dbReference type="EMBL" id="MU857145">
    <property type="protein sequence ID" value="KAK4149578.1"/>
    <property type="molecule type" value="Genomic_DNA"/>
</dbReference>
<name>A0AAN6VDQ0_9PEZI</name>
<keyword evidence="6" id="KW-1185">Reference proteome</keyword>
<dbReference type="InterPro" id="IPR051164">
    <property type="entry name" value="NmrA-like_oxidored"/>
</dbReference>
<comment type="similarity">
    <text evidence="1">Belongs to the NmrA-type oxidoreductase family.</text>
</comment>
<dbReference type="SUPFAM" id="SSF51735">
    <property type="entry name" value="NAD(P)-binding Rossmann-fold domains"/>
    <property type="match status" value="1"/>
</dbReference>
<protein>
    <recommendedName>
        <fullName evidence="4">NmrA-like domain-containing protein</fullName>
    </recommendedName>
</protein>
<dbReference type="PANTHER" id="PTHR42748:SF30">
    <property type="entry name" value="NMRA-LIKE DOMAIN-CONTAINING PROTEIN"/>
    <property type="match status" value="1"/>
</dbReference>
<dbReference type="Gene3D" id="3.90.25.10">
    <property type="entry name" value="UDP-galactose 4-epimerase, domain 1"/>
    <property type="match status" value="1"/>
</dbReference>
<dbReference type="CDD" id="cd05251">
    <property type="entry name" value="NmrA_like_SDR_a"/>
    <property type="match status" value="1"/>
</dbReference>
<reference evidence="5" key="1">
    <citation type="journal article" date="2023" name="Mol. Phylogenet. Evol.">
        <title>Genome-scale phylogeny and comparative genomics of the fungal order Sordariales.</title>
        <authorList>
            <person name="Hensen N."/>
            <person name="Bonometti L."/>
            <person name="Westerberg I."/>
            <person name="Brannstrom I.O."/>
            <person name="Guillou S."/>
            <person name="Cros-Aarteil S."/>
            <person name="Calhoun S."/>
            <person name="Haridas S."/>
            <person name="Kuo A."/>
            <person name="Mondo S."/>
            <person name="Pangilinan J."/>
            <person name="Riley R."/>
            <person name="LaButti K."/>
            <person name="Andreopoulos B."/>
            <person name="Lipzen A."/>
            <person name="Chen C."/>
            <person name="Yan M."/>
            <person name="Daum C."/>
            <person name="Ng V."/>
            <person name="Clum A."/>
            <person name="Steindorff A."/>
            <person name="Ohm R.A."/>
            <person name="Martin F."/>
            <person name="Silar P."/>
            <person name="Natvig D.O."/>
            <person name="Lalanne C."/>
            <person name="Gautier V."/>
            <person name="Ament-Velasquez S.L."/>
            <person name="Kruys A."/>
            <person name="Hutchinson M.I."/>
            <person name="Powell A.J."/>
            <person name="Barry K."/>
            <person name="Miller A.N."/>
            <person name="Grigoriev I.V."/>
            <person name="Debuchy R."/>
            <person name="Gladieux P."/>
            <person name="Hiltunen Thoren M."/>
            <person name="Johannesson H."/>
        </authorList>
    </citation>
    <scope>NUCLEOTIDE SEQUENCE</scope>
    <source>
        <strain evidence="5">CBS 538.74</strain>
    </source>
</reference>
<dbReference type="Gene3D" id="3.40.50.720">
    <property type="entry name" value="NAD(P)-binding Rossmann-like Domain"/>
    <property type="match status" value="1"/>
</dbReference>
<gene>
    <name evidence="5" type="ORF">C8A00DRAFT_18750</name>
</gene>
<evidence type="ECO:0000256" key="2">
    <source>
        <dbReference type="ARBA" id="ARBA00022857"/>
    </source>
</evidence>
<feature type="domain" description="NmrA-like" evidence="4">
    <location>
        <begin position="3"/>
        <end position="282"/>
    </location>
</feature>
<dbReference type="GO" id="GO:0005634">
    <property type="term" value="C:nucleus"/>
    <property type="evidence" value="ECO:0007669"/>
    <property type="project" value="TreeGrafter"/>
</dbReference>
<keyword evidence="2" id="KW-0521">NADP</keyword>
<sequence>MTKHNVFVCGATGTQGGAVARQLRAIGWEVRTTTRDANSPAAQALASIGVKVHAGPWSDTAAIESAMTGCDLFFLNLVPDMTNPNGEIQDAKNMLRIAKAAGVRHIVYNSGIHFPEQESSAYAFIQLLYQAKAEIEKEVQAAGFPHWTIPRPGFFMSNFLVPNVHMLYPGATETGLFTMAFRPHTELPMIDPEDIGAFVVAAFQNPDKFHGQAVNLISQMVAVETAMETMRRATGRNIRAQYLTDAEIAEATATNPLLAIQEVLRDAKGAAALDETWGIETGTFEGYVEREKKAFEETYRSV</sequence>
<reference evidence="5" key="2">
    <citation type="submission" date="2023-05" db="EMBL/GenBank/DDBJ databases">
        <authorList>
            <consortium name="Lawrence Berkeley National Laboratory"/>
            <person name="Steindorff A."/>
            <person name="Hensen N."/>
            <person name="Bonometti L."/>
            <person name="Westerberg I."/>
            <person name="Brannstrom I.O."/>
            <person name="Guillou S."/>
            <person name="Cros-Aarteil S."/>
            <person name="Calhoun S."/>
            <person name="Haridas S."/>
            <person name="Kuo A."/>
            <person name="Mondo S."/>
            <person name="Pangilinan J."/>
            <person name="Riley R."/>
            <person name="Labutti K."/>
            <person name="Andreopoulos B."/>
            <person name="Lipzen A."/>
            <person name="Chen C."/>
            <person name="Yanf M."/>
            <person name="Daum C."/>
            <person name="Ng V."/>
            <person name="Clum A."/>
            <person name="Ohm R."/>
            <person name="Martin F."/>
            <person name="Silar P."/>
            <person name="Natvig D."/>
            <person name="Lalanne C."/>
            <person name="Gautier V."/>
            <person name="Ament-Velasquez S.L."/>
            <person name="Kruys A."/>
            <person name="Hutchinson M.I."/>
            <person name="Powell A.J."/>
            <person name="Barry K."/>
            <person name="Miller A.N."/>
            <person name="Grigoriev I.V."/>
            <person name="Debuchy R."/>
            <person name="Gladieux P."/>
            <person name="Thoren M.H."/>
            <person name="Johannesson H."/>
        </authorList>
    </citation>
    <scope>NUCLEOTIDE SEQUENCE</scope>
    <source>
        <strain evidence="5">CBS 538.74</strain>
    </source>
</reference>
<evidence type="ECO:0000259" key="4">
    <source>
        <dbReference type="Pfam" id="PF05368"/>
    </source>
</evidence>
<dbReference type="Pfam" id="PF05368">
    <property type="entry name" value="NmrA"/>
    <property type="match status" value="1"/>
</dbReference>
<dbReference type="GO" id="GO:0016491">
    <property type="term" value="F:oxidoreductase activity"/>
    <property type="evidence" value="ECO:0007669"/>
    <property type="project" value="UniProtKB-KW"/>
</dbReference>